<dbReference type="EMBL" id="CATOUU010000881">
    <property type="protein sequence ID" value="CAI9956991.1"/>
    <property type="molecule type" value="Genomic_DNA"/>
</dbReference>
<evidence type="ECO:0000313" key="4">
    <source>
        <dbReference type="EMBL" id="CAL6093290.1"/>
    </source>
</evidence>
<evidence type="ECO:0000313" key="5">
    <source>
        <dbReference type="Proteomes" id="UP001642409"/>
    </source>
</evidence>
<dbReference type="AlphaFoldDB" id="A0AA86QIX8"/>
<dbReference type="EMBL" id="CATOUU010000881">
    <property type="protein sequence ID" value="CAI9956988.1"/>
    <property type="molecule type" value="Genomic_DNA"/>
</dbReference>
<gene>
    <name evidence="1" type="ORF">HINF_LOCUS44633</name>
    <name evidence="2" type="ORF">HINF_LOCUS44636</name>
    <name evidence="3" type="ORF">HINF_LOCUS66909</name>
    <name evidence="4" type="ORF">HINF_LOCUS66912</name>
</gene>
<sequence length="155" mass="18627">MLDQIQIEYVEKIESGACGVGSHMRIFSIQASTCQLEIKSQIRLQQIPRFFLQLISCLFTPQMETWPENYRTTAIQHARELLFSYKLRQDMSKTHYKRIRATIVKRVLQRLHSQYPECRNIYTDKDMIYVLHSKLIYMMNDHLDDQRYFTARNEV</sequence>
<evidence type="ECO:0000313" key="3">
    <source>
        <dbReference type="EMBL" id="CAL6093287.1"/>
    </source>
</evidence>
<protein>
    <submittedName>
        <fullName evidence="3">Hypothetical_protein</fullName>
    </submittedName>
</protein>
<evidence type="ECO:0000313" key="1">
    <source>
        <dbReference type="EMBL" id="CAI9956988.1"/>
    </source>
</evidence>
<reference evidence="3 5" key="2">
    <citation type="submission" date="2024-07" db="EMBL/GenBank/DDBJ databases">
        <authorList>
            <person name="Akdeniz Z."/>
        </authorList>
    </citation>
    <scope>NUCLEOTIDE SEQUENCE [LARGE SCALE GENOMIC DNA]</scope>
</reference>
<evidence type="ECO:0000313" key="2">
    <source>
        <dbReference type="EMBL" id="CAI9956991.1"/>
    </source>
</evidence>
<dbReference type="EMBL" id="CAXDID020000457">
    <property type="protein sequence ID" value="CAL6093287.1"/>
    <property type="molecule type" value="Genomic_DNA"/>
</dbReference>
<reference evidence="2" key="1">
    <citation type="submission" date="2023-06" db="EMBL/GenBank/DDBJ databases">
        <authorList>
            <person name="Kurt Z."/>
        </authorList>
    </citation>
    <scope>NUCLEOTIDE SEQUENCE</scope>
</reference>
<organism evidence="2">
    <name type="scientific">Hexamita inflata</name>
    <dbReference type="NCBI Taxonomy" id="28002"/>
    <lineage>
        <taxon>Eukaryota</taxon>
        <taxon>Metamonada</taxon>
        <taxon>Diplomonadida</taxon>
        <taxon>Hexamitidae</taxon>
        <taxon>Hexamitinae</taxon>
        <taxon>Hexamita</taxon>
    </lineage>
</organism>
<dbReference type="EMBL" id="CAXDID020000457">
    <property type="protein sequence ID" value="CAL6093290.1"/>
    <property type="molecule type" value="Genomic_DNA"/>
</dbReference>
<accession>A0AA86QIX8</accession>
<dbReference type="Proteomes" id="UP001642409">
    <property type="component" value="Unassembled WGS sequence"/>
</dbReference>
<comment type="caution">
    <text evidence="2">The sequence shown here is derived from an EMBL/GenBank/DDBJ whole genome shotgun (WGS) entry which is preliminary data.</text>
</comment>
<keyword evidence="5" id="KW-1185">Reference proteome</keyword>
<proteinExistence type="predicted"/>
<name>A0AA86QIX8_9EUKA</name>